<evidence type="ECO:0000256" key="3">
    <source>
        <dbReference type="ARBA" id="ARBA00022723"/>
    </source>
</evidence>
<dbReference type="Pfam" id="PF00082">
    <property type="entry name" value="Peptidase_S8"/>
    <property type="match status" value="1"/>
</dbReference>
<dbReference type="GO" id="GO:0004252">
    <property type="term" value="F:serine-type endopeptidase activity"/>
    <property type="evidence" value="ECO:0007669"/>
    <property type="project" value="UniProtKB-UniRule"/>
</dbReference>
<evidence type="ECO:0000256" key="2">
    <source>
        <dbReference type="ARBA" id="ARBA00022670"/>
    </source>
</evidence>
<feature type="active site" description="Charge relay system" evidence="6">
    <location>
        <position position="580"/>
    </location>
</feature>
<name>N6VT14_9GAMM</name>
<dbReference type="GO" id="GO:0046872">
    <property type="term" value="F:metal ion binding"/>
    <property type="evidence" value="ECO:0007669"/>
    <property type="project" value="UniProtKB-KW"/>
</dbReference>
<evidence type="ECO:0000313" key="9">
    <source>
        <dbReference type="EMBL" id="ENO13280.2"/>
    </source>
</evidence>
<accession>N6VT14</accession>
<dbReference type="HOGENOM" id="CLU_011263_8_0_6"/>
<dbReference type="InterPro" id="IPR034202">
    <property type="entry name" value="Subtilisin_Carlsberg-like"/>
</dbReference>
<evidence type="ECO:0000256" key="4">
    <source>
        <dbReference type="ARBA" id="ARBA00022801"/>
    </source>
</evidence>
<dbReference type="PROSITE" id="PS00138">
    <property type="entry name" value="SUBTILASE_SER"/>
    <property type="match status" value="1"/>
</dbReference>
<dbReference type="PROSITE" id="PS00137">
    <property type="entry name" value="SUBTILASE_HIS"/>
    <property type="match status" value="1"/>
</dbReference>
<keyword evidence="3" id="KW-0479">Metal-binding</keyword>
<dbReference type="InterPro" id="IPR050131">
    <property type="entry name" value="Peptidase_S8_subtilisin-like"/>
</dbReference>
<dbReference type="PANTHER" id="PTHR43806">
    <property type="entry name" value="PEPTIDASE S8"/>
    <property type="match status" value="1"/>
</dbReference>
<evidence type="ECO:0000256" key="5">
    <source>
        <dbReference type="ARBA" id="ARBA00022825"/>
    </source>
</evidence>
<protein>
    <recommendedName>
        <fullName evidence="8">Peptidase S8/S53 domain-containing protein</fullName>
    </recommendedName>
</protein>
<dbReference type="InterPro" id="IPR017309">
    <property type="entry name" value="Pept_S8A_subtilisin_proteobac"/>
</dbReference>
<dbReference type="EMBL" id="APLQ01000014">
    <property type="protein sequence ID" value="ENO13280.2"/>
    <property type="molecule type" value="Genomic_DNA"/>
</dbReference>
<feature type="region of interest" description="Disordered" evidence="7">
    <location>
        <begin position="23"/>
        <end position="44"/>
    </location>
</feature>
<dbReference type="RefSeq" id="WP_040882576.1">
    <property type="nucleotide sequence ID" value="NZ_AP028878.1"/>
</dbReference>
<dbReference type="PATRIC" id="fig|626887.3.peg.3564"/>
<dbReference type="SUPFAM" id="SSF52743">
    <property type="entry name" value="Subtilisin-like"/>
    <property type="match status" value="1"/>
</dbReference>
<dbReference type="InterPro" id="IPR023828">
    <property type="entry name" value="Peptidase_S8_Ser-AS"/>
</dbReference>
<evidence type="ECO:0000256" key="7">
    <source>
        <dbReference type="SAM" id="MobiDB-lite"/>
    </source>
</evidence>
<evidence type="ECO:0000259" key="8">
    <source>
        <dbReference type="Pfam" id="PF00082"/>
    </source>
</evidence>
<dbReference type="Gene3D" id="3.40.50.200">
    <property type="entry name" value="Peptidase S8/S53 domain"/>
    <property type="match status" value="1"/>
</dbReference>
<proteinExistence type="inferred from homology"/>
<dbReference type="CDD" id="cd07477">
    <property type="entry name" value="Peptidases_S8_Subtilisin_subset"/>
    <property type="match status" value="1"/>
</dbReference>
<keyword evidence="2 6" id="KW-0645">Protease</keyword>
<dbReference type="PIRSF" id="PIRSF037893">
    <property type="entry name" value="Subtilisin_rel_Maqu_2796"/>
    <property type="match status" value="1"/>
</dbReference>
<evidence type="ECO:0000313" key="10">
    <source>
        <dbReference type="Proteomes" id="UP000013165"/>
    </source>
</evidence>
<feature type="active site" description="Charge relay system" evidence="6">
    <location>
        <position position="335"/>
    </location>
</feature>
<dbReference type="InterPro" id="IPR036852">
    <property type="entry name" value="Peptidase_S8/S53_dom_sf"/>
</dbReference>
<dbReference type="PRINTS" id="PR00723">
    <property type="entry name" value="SUBTILISIN"/>
</dbReference>
<feature type="domain" description="Peptidase S8/S53" evidence="8">
    <location>
        <begin position="326"/>
        <end position="627"/>
    </location>
</feature>
<dbReference type="InterPro" id="IPR000209">
    <property type="entry name" value="Peptidase_S8/S53_dom"/>
</dbReference>
<keyword evidence="10" id="KW-1185">Reference proteome</keyword>
<dbReference type="AlphaFoldDB" id="N6VT14"/>
<comment type="similarity">
    <text evidence="1 6">Belongs to the peptidase S8 family.</text>
</comment>
<dbReference type="GO" id="GO:0006508">
    <property type="term" value="P:proteolysis"/>
    <property type="evidence" value="ECO:0007669"/>
    <property type="project" value="UniProtKB-KW"/>
</dbReference>
<evidence type="ECO:0000256" key="1">
    <source>
        <dbReference type="ARBA" id="ARBA00011073"/>
    </source>
</evidence>
<organism evidence="9 10">
    <name type="scientific">Marinobacter nanhaiticus D15-8W</name>
    <dbReference type="NCBI Taxonomy" id="626887"/>
    <lineage>
        <taxon>Bacteria</taxon>
        <taxon>Pseudomonadati</taxon>
        <taxon>Pseudomonadota</taxon>
        <taxon>Gammaproteobacteria</taxon>
        <taxon>Pseudomonadales</taxon>
        <taxon>Marinobacteraceae</taxon>
        <taxon>Marinobacter</taxon>
    </lineage>
</organism>
<dbReference type="OrthoDB" id="9790784at2"/>
<sequence length="877" mass="90944">MSGSYSVSVPTLVLLAAVTAGCGGGGGSSGEENDSGVAPPPVLPDADLSGVIQIEARTRSDSDTATDFLFREATDNTSDPQDLPSPTLLGGYLSSQSGGYDSTYAFYADREDRFRLALESGQTVYVQAFEPGRGLLAAPEADVTLSNVDGEVGTGVLTPTTAVSIEPPSGAAKQVYTLDIESRAGSGPFRYVVSVNTASATSLSFSYPDVAFESDQAVITMASPTVVNAASAVLPAVASSRELGAGVWLVNRHSSLGTLGSTQTAKEATLDWIRQLREAPGVLAAEPNYQFRALAVSPETNPLYGRQWNYPLINLPAAWQAVGTPGQGVRVAVLDTGIFSSSPNTASDWHPDLDDGNSNGNNVALVTSYSDFVTGEADVDGEQGPDYNPANPGNRRADATSFHGTHVAGTIAALDNNHGGIGVAPEATLLPIRVLGLDGMGSLSDIIAAIDALVALDEASRPDIMNLSLGTEAASVQLESAIQRAVDAGILVVAAAGNQGTSERVYPAAFANTIAVGAVDAGRRRASYSSFGDWLDLVAPGGDASRDGNNDGQGDVIISTWGSDSGNVFTPAYAGLQGTSMAAPHVSGVLALMRQQDETLTQPAILGLIRQGALTDGLGSQAEYGAGLINALKAVNAANDGIGAFLTTSPSSLQFGGSVTTDQLAIEVVPSNDTDAVLPSVTVKEDSVPAWLDVNLSQSQGNTRFLNATINDASAARQTEMTLEYKNAAGDLRTLAIPINVQLGDQPATRNAGRHFVLLVSADEEREPLAQTTVVAQNGRYVFAFDEVPDGEYFLVAGTDMDNDGFICQSGEACAEYPTNGLPQPLVKGDAPLSGITLTTSFTRPSLESASLPRAGFRGYRLLSAEPETDLPREVSP</sequence>
<comment type="caution">
    <text evidence="9">The sequence shown here is derived from an EMBL/GenBank/DDBJ whole genome shotgun (WGS) entry which is preliminary data.</text>
</comment>
<dbReference type="PROSITE" id="PS51892">
    <property type="entry name" value="SUBTILASE"/>
    <property type="match status" value="1"/>
</dbReference>
<dbReference type="eggNOG" id="COG1404">
    <property type="taxonomic scope" value="Bacteria"/>
</dbReference>
<gene>
    <name evidence="9" type="ORF">J057_17830</name>
</gene>
<feature type="active site" description="Charge relay system" evidence="6">
    <location>
        <position position="403"/>
    </location>
</feature>
<dbReference type="InterPro" id="IPR022398">
    <property type="entry name" value="Peptidase_S8_His-AS"/>
</dbReference>
<keyword evidence="5 6" id="KW-0720">Serine protease</keyword>
<dbReference type="STRING" id="626887.J057_17830"/>
<reference evidence="9 10" key="1">
    <citation type="journal article" date="2013" name="Genome Announc.">
        <title>Genome Sequence of the Polycyclic Aromatic Hydrocarbon-Degrading Bacterium Strain Marinobacter nanhaiticus D15-8WT.</title>
        <authorList>
            <person name="Cui Z."/>
            <person name="Gao W."/>
            <person name="Li Q."/>
            <person name="Xu G."/>
            <person name="Zheng L."/>
        </authorList>
    </citation>
    <scope>NUCLEOTIDE SEQUENCE [LARGE SCALE GENOMIC DNA]</scope>
    <source>
        <strain evidence="9 10">D15-8W</strain>
    </source>
</reference>
<keyword evidence="4 6" id="KW-0378">Hydrolase</keyword>
<evidence type="ECO:0000256" key="6">
    <source>
        <dbReference type="PROSITE-ProRule" id="PRU01240"/>
    </source>
</evidence>
<dbReference type="PANTHER" id="PTHR43806:SF11">
    <property type="entry name" value="CEREVISIN-RELATED"/>
    <property type="match status" value="1"/>
</dbReference>
<dbReference type="InterPro" id="IPR015500">
    <property type="entry name" value="Peptidase_S8_subtilisin-rel"/>
</dbReference>
<dbReference type="Proteomes" id="UP000013165">
    <property type="component" value="Unassembled WGS sequence"/>
</dbReference>